<dbReference type="AlphaFoldDB" id="A0A7J7P385"/>
<proteinExistence type="predicted"/>
<protein>
    <recommendedName>
        <fullName evidence="1">Methyltransferase type 11 domain-containing protein</fullName>
    </recommendedName>
</protein>
<organism evidence="2 3">
    <name type="scientific">Kingdonia uniflora</name>
    <dbReference type="NCBI Taxonomy" id="39325"/>
    <lineage>
        <taxon>Eukaryota</taxon>
        <taxon>Viridiplantae</taxon>
        <taxon>Streptophyta</taxon>
        <taxon>Embryophyta</taxon>
        <taxon>Tracheophyta</taxon>
        <taxon>Spermatophyta</taxon>
        <taxon>Magnoliopsida</taxon>
        <taxon>Ranunculales</taxon>
        <taxon>Circaeasteraceae</taxon>
        <taxon>Kingdonia</taxon>
    </lineage>
</organism>
<dbReference type="CDD" id="cd02440">
    <property type="entry name" value="AdoMet_MTases"/>
    <property type="match status" value="1"/>
</dbReference>
<dbReference type="EMBL" id="JACGCM010000309">
    <property type="protein sequence ID" value="KAF6173917.1"/>
    <property type="molecule type" value="Genomic_DNA"/>
</dbReference>
<name>A0A7J7P385_9MAGN</name>
<dbReference type="PANTHER" id="PTHR48258">
    <property type="entry name" value="DUF4218 DOMAIN-CONTAINING PROTEIN-RELATED"/>
    <property type="match status" value="1"/>
</dbReference>
<dbReference type="OrthoDB" id="8300214at2759"/>
<feature type="non-terminal residue" evidence="2">
    <location>
        <position position="326"/>
    </location>
</feature>
<comment type="caution">
    <text evidence="2">The sequence shown here is derived from an EMBL/GenBank/DDBJ whole genome shotgun (WGS) entry which is preliminary data.</text>
</comment>
<reference evidence="2 3" key="1">
    <citation type="journal article" date="2020" name="IScience">
        <title>Genome Sequencing of the Endangered Kingdonia uniflora (Circaeasteraceae, Ranunculales) Reveals Potential Mechanisms of Evolutionary Specialization.</title>
        <authorList>
            <person name="Sun Y."/>
            <person name="Deng T."/>
            <person name="Zhang A."/>
            <person name="Moore M.J."/>
            <person name="Landis J.B."/>
            <person name="Lin N."/>
            <person name="Zhang H."/>
            <person name="Zhang X."/>
            <person name="Huang J."/>
            <person name="Zhang X."/>
            <person name="Sun H."/>
            <person name="Wang H."/>
        </authorList>
    </citation>
    <scope>NUCLEOTIDE SEQUENCE [LARGE SCALE GENOMIC DNA]</scope>
    <source>
        <strain evidence="2">TB1705</strain>
        <tissue evidence="2">Leaf</tissue>
    </source>
</reference>
<dbReference type="Pfam" id="PF08241">
    <property type="entry name" value="Methyltransf_11"/>
    <property type="match status" value="1"/>
</dbReference>
<sequence length="326" mass="36662">MSTLKRLVDGPSFKVTSYKTYRVNGFVFCTADSESSKTTQNSGVKMKAMTNFAASARDQNPREAETIYYGVVKEIIELDYYDFPQTVFYCDWVQVKDKVNGCTFDVEANLTFVNLEKLKRNSKRGRKINPFFWPNTIEVELKKPYNIGCGIWGPQSYVAKKYGAKGIGIDISPHNIQRGTKISNAQGLGHEVTFQVAEALQLPFYDGQFGTVWSLECGDHLPDKTKFVSELVRVTAPGGTIILATSCLGDLTPNEESLKPQERELLQSLCESIYLLEWISCAHYADLFKSHTMKVRKQLYIQGNSATHANLVVLDKLIAARHELAQ</sequence>
<dbReference type="InterPro" id="IPR029063">
    <property type="entry name" value="SAM-dependent_MTases_sf"/>
</dbReference>
<dbReference type="GO" id="GO:0008757">
    <property type="term" value="F:S-adenosylmethionine-dependent methyltransferase activity"/>
    <property type="evidence" value="ECO:0007669"/>
    <property type="project" value="InterPro"/>
</dbReference>
<gene>
    <name evidence="2" type="ORF">GIB67_039868</name>
</gene>
<dbReference type="SUPFAM" id="SSF53335">
    <property type="entry name" value="S-adenosyl-L-methionine-dependent methyltransferases"/>
    <property type="match status" value="1"/>
</dbReference>
<dbReference type="Proteomes" id="UP000541444">
    <property type="component" value="Unassembled WGS sequence"/>
</dbReference>
<feature type="domain" description="Methyltransferase type 11" evidence="1">
    <location>
        <begin position="146"/>
        <end position="243"/>
    </location>
</feature>
<evidence type="ECO:0000259" key="1">
    <source>
        <dbReference type="Pfam" id="PF08241"/>
    </source>
</evidence>
<dbReference type="Gene3D" id="3.40.50.150">
    <property type="entry name" value="Vaccinia Virus protein VP39"/>
    <property type="match status" value="1"/>
</dbReference>
<keyword evidence="3" id="KW-1185">Reference proteome</keyword>
<evidence type="ECO:0000313" key="3">
    <source>
        <dbReference type="Proteomes" id="UP000541444"/>
    </source>
</evidence>
<accession>A0A7J7P385</accession>
<dbReference type="InterPro" id="IPR013216">
    <property type="entry name" value="Methyltransf_11"/>
</dbReference>
<evidence type="ECO:0000313" key="2">
    <source>
        <dbReference type="EMBL" id="KAF6173917.1"/>
    </source>
</evidence>